<evidence type="ECO:0000313" key="3">
    <source>
        <dbReference type="Proteomes" id="UP000663843"/>
    </source>
</evidence>
<dbReference type="Gene3D" id="3.40.50.150">
    <property type="entry name" value="Vaccinia Virus protein VP39"/>
    <property type="match status" value="1"/>
</dbReference>
<feature type="domain" description="Ribosomal RNA methyltransferase FtsJ" evidence="1">
    <location>
        <begin position="80"/>
        <end position="247"/>
    </location>
</feature>
<organism evidence="2 3">
    <name type="scientific">Rhizoctonia solani</name>
    <dbReference type="NCBI Taxonomy" id="456999"/>
    <lineage>
        <taxon>Eukaryota</taxon>
        <taxon>Fungi</taxon>
        <taxon>Dikarya</taxon>
        <taxon>Basidiomycota</taxon>
        <taxon>Agaricomycotina</taxon>
        <taxon>Agaricomycetes</taxon>
        <taxon>Cantharellales</taxon>
        <taxon>Ceratobasidiaceae</taxon>
        <taxon>Rhizoctonia</taxon>
    </lineage>
</organism>
<protein>
    <recommendedName>
        <fullName evidence="1">Ribosomal RNA methyltransferase FtsJ domain-containing protein</fullName>
    </recommendedName>
</protein>
<name>A0A8H3ARA6_9AGAM</name>
<dbReference type="Proteomes" id="UP000663843">
    <property type="component" value="Unassembled WGS sequence"/>
</dbReference>
<gene>
    <name evidence="2" type="ORF">RDB_LOCUS65630</name>
</gene>
<dbReference type="AlphaFoldDB" id="A0A8H3ARA6"/>
<sequence length="346" mass="38722">MAHWQSPPPDDATTTSKGGWLRDALKNHPDCQSFRKLGHHWDMYKIIFPTGHAQTDQPTGVDCVGEMTDEERAQQLRVALQEMNTTLNFIHSHRFLDIGCCPGGYATTIMNICPNATGMGISLSTPEGGHGLAIPEHLMARFDMRWEDLTRYDLAPEWADKPALEPIPFTRNTFDLVVCDAHDRRPQLCPWACTRLLVSQLLLALYGVHPGGRILLTLWRVENPLTAQILLALDRISTSTHTLKSPLHEIRPAFYLLALGIQTNSSGYTTLVHALKKLWFAMTFGGESGQGRHATWAEKEMITPWDEVTSPAGLDLIARLGTPVWNVQSNALLRFLRSQGIEIDIE</sequence>
<evidence type="ECO:0000259" key="1">
    <source>
        <dbReference type="Pfam" id="PF01728"/>
    </source>
</evidence>
<dbReference type="InterPro" id="IPR002877">
    <property type="entry name" value="RNA_MeTrfase_FtsJ_dom"/>
</dbReference>
<accession>A0A8H3ARA6</accession>
<dbReference type="InterPro" id="IPR029063">
    <property type="entry name" value="SAM-dependent_MTases_sf"/>
</dbReference>
<dbReference type="GO" id="GO:0008168">
    <property type="term" value="F:methyltransferase activity"/>
    <property type="evidence" value="ECO:0007669"/>
    <property type="project" value="InterPro"/>
</dbReference>
<dbReference type="SUPFAM" id="SSF53335">
    <property type="entry name" value="S-adenosyl-L-methionine-dependent methyltransferases"/>
    <property type="match status" value="1"/>
</dbReference>
<dbReference type="GO" id="GO:0032259">
    <property type="term" value="P:methylation"/>
    <property type="evidence" value="ECO:0007669"/>
    <property type="project" value="InterPro"/>
</dbReference>
<dbReference type="Pfam" id="PF01728">
    <property type="entry name" value="FtsJ"/>
    <property type="match status" value="1"/>
</dbReference>
<proteinExistence type="predicted"/>
<reference evidence="2" key="1">
    <citation type="submission" date="2021-01" db="EMBL/GenBank/DDBJ databases">
        <authorList>
            <person name="Kaushik A."/>
        </authorList>
    </citation>
    <scope>NUCLEOTIDE SEQUENCE</scope>
    <source>
        <strain evidence="2">AG2-2IIIB</strain>
    </source>
</reference>
<comment type="caution">
    <text evidence="2">The sequence shown here is derived from an EMBL/GenBank/DDBJ whole genome shotgun (WGS) entry which is preliminary data.</text>
</comment>
<evidence type="ECO:0000313" key="2">
    <source>
        <dbReference type="EMBL" id="CAE6432387.1"/>
    </source>
</evidence>
<dbReference type="EMBL" id="CAJMWT010002093">
    <property type="protein sequence ID" value="CAE6432387.1"/>
    <property type="molecule type" value="Genomic_DNA"/>
</dbReference>